<feature type="transmembrane region" description="Helical" evidence="1">
    <location>
        <begin position="56"/>
        <end position="74"/>
    </location>
</feature>
<keyword evidence="1" id="KW-1133">Transmembrane helix</keyword>
<dbReference type="NCBIfam" id="TIGR02226">
    <property type="entry name" value="two_anch"/>
    <property type="match status" value="1"/>
</dbReference>
<dbReference type="Pfam" id="PF13519">
    <property type="entry name" value="VWA_2"/>
    <property type="match status" value="1"/>
</dbReference>
<dbReference type="InterPro" id="IPR036465">
    <property type="entry name" value="vWFA_dom_sf"/>
</dbReference>
<dbReference type="InterPro" id="IPR029062">
    <property type="entry name" value="Class_I_gatase-like"/>
</dbReference>
<reference evidence="3" key="1">
    <citation type="journal article" date="2020" name="mSystems">
        <title>Genome- and Community-Level Interaction Insights into Carbon Utilization and Element Cycling Functions of Hydrothermarchaeota in Hydrothermal Sediment.</title>
        <authorList>
            <person name="Zhou Z."/>
            <person name="Liu Y."/>
            <person name="Xu W."/>
            <person name="Pan J."/>
            <person name="Luo Z.H."/>
            <person name="Li M."/>
        </authorList>
    </citation>
    <scope>NUCLEOTIDE SEQUENCE [LARGE SCALE GENOMIC DNA]</scope>
    <source>
        <strain evidence="3">SpSt-479</strain>
    </source>
</reference>
<dbReference type="Pfam" id="PF07584">
    <property type="entry name" value="BatA"/>
    <property type="match status" value="1"/>
</dbReference>
<organism evidence="3">
    <name type="scientific">Ignavibacterium album</name>
    <dbReference type="NCBI Taxonomy" id="591197"/>
    <lineage>
        <taxon>Bacteria</taxon>
        <taxon>Pseudomonadati</taxon>
        <taxon>Ignavibacteriota</taxon>
        <taxon>Ignavibacteria</taxon>
        <taxon>Ignavibacteriales</taxon>
        <taxon>Ignavibacteriaceae</taxon>
        <taxon>Ignavibacterium</taxon>
    </lineage>
</organism>
<accession>A0A7V3E7U0</accession>
<sequence length="699" mass="78802">MTFLNPAVLIGLLAAAIPVIIHLLNLRKLKKIEFSTLAFLKELQKNKIRKIKIKQWLLLVLRVMIILLIVFAFARPALRGFNIAGTTSAAKTTAVLIIDDTFSMSVLSQNGSYFNQAKDLARQVIEQLKEGDEAALIFLSEVNKQSNLISDFASLINQLNQKEISFGNAKLTDAMTMAADLVDKSKNFNREIYLFTDFQKNIFPPADLKSDLSDLLNENIKLYSFSFTDKKVFNLGIDELRINSQIFEKDKPISFSVNVSNYSDQDVKNGVLSLFINEKRAAQKSFDVETGKTALVDIEASADASGFVDVSAEIEPDDIEYDNKRFNSLFIPDKISILIVADDDESYKFIKLALKTISNEKIILEERNSNKISGIELKNYDVIFICSENIIQSSDKLNQYLKNGGSIIIFPSSKAEIERLNDVLKKFDLPVTTGLAGKIKDKSLTVSFDKIDYNHPIFVNLFRKEGKKNVESPSVNYFLKYSTQGKGTSIIQLTDGSSFLSEFKVGNGKMFFFNISGNIGWSNFPLKSIFAPLLIKSVFYLSQKENLKSNIIAGEPYAIELNKIKSAQIKILRPDSTTDHINLDLANQKYLEYKNTNLSGFYKVYSGKELIENLAVNHDKSESNPDYADKNVFEKFLKQINFKGNLISIDKNKNPLEAINQARFGSELWRIFLLIALILAIIEMSIARNIKKDLEGINT</sequence>
<evidence type="ECO:0000259" key="2">
    <source>
        <dbReference type="SMART" id="SM00327"/>
    </source>
</evidence>
<dbReference type="PANTHER" id="PTHR37464">
    <property type="entry name" value="BLL2463 PROTEIN"/>
    <property type="match status" value="1"/>
</dbReference>
<keyword evidence="1" id="KW-0472">Membrane</keyword>
<feature type="domain" description="VWFA" evidence="2">
    <location>
        <begin position="91"/>
        <end position="277"/>
    </location>
</feature>
<dbReference type="AlphaFoldDB" id="A0A7V3E7U0"/>
<evidence type="ECO:0000313" key="3">
    <source>
        <dbReference type="EMBL" id="HFI92330.1"/>
    </source>
</evidence>
<dbReference type="InterPro" id="IPR002035">
    <property type="entry name" value="VWF_A"/>
</dbReference>
<comment type="caution">
    <text evidence="3">The sequence shown here is derived from an EMBL/GenBank/DDBJ whole genome shotgun (WGS) entry which is preliminary data.</text>
</comment>
<dbReference type="SUPFAM" id="SSF52317">
    <property type="entry name" value="Class I glutamine amidotransferase-like"/>
    <property type="match status" value="1"/>
</dbReference>
<feature type="transmembrane region" description="Helical" evidence="1">
    <location>
        <begin position="6"/>
        <end position="26"/>
    </location>
</feature>
<keyword evidence="1" id="KW-0812">Transmembrane</keyword>
<dbReference type="SUPFAM" id="SSF53300">
    <property type="entry name" value="vWA-like"/>
    <property type="match status" value="1"/>
</dbReference>
<proteinExistence type="predicted"/>
<dbReference type="InterPro" id="IPR011933">
    <property type="entry name" value="Double_TM_dom"/>
</dbReference>
<name>A0A7V3E7U0_9BACT</name>
<dbReference type="Gene3D" id="3.40.50.410">
    <property type="entry name" value="von Willebrand factor, type A domain"/>
    <property type="match status" value="1"/>
</dbReference>
<dbReference type="PANTHER" id="PTHR37464:SF1">
    <property type="entry name" value="BLL2463 PROTEIN"/>
    <property type="match status" value="1"/>
</dbReference>
<dbReference type="SMART" id="SM00327">
    <property type="entry name" value="VWA"/>
    <property type="match status" value="1"/>
</dbReference>
<dbReference type="EMBL" id="DSUJ01000011">
    <property type="protein sequence ID" value="HFI92330.1"/>
    <property type="molecule type" value="Genomic_DNA"/>
</dbReference>
<feature type="transmembrane region" description="Helical" evidence="1">
    <location>
        <begin position="668"/>
        <end position="687"/>
    </location>
</feature>
<protein>
    <submittedName>
        <fullName evidence="3">VWA domain-containing protein</fullName>
    </submittedName>
</protein>
<evidence type="ECO:0000256" key="1">
    <source>
        <dbReference type="SAM" id="Phobius"/>
    </source>
</evidence>
<gene>
    <name evidence="3" type="ORF">ENS31_12510</name>
</gene>
<dbReference type="InterPro" id="IPR024163">
    <property type="entry name" value="Aerotolerance_reg_N"/>
</dbReference>